<keyword evidence="4 11" id="KW-0808">Transferase</keyword>
<evidence type="ECO:0000256" key="2">
    <source>
        <dbReference type="ARBA" id="ARBA00009236"/>
    </source>
</evidence>
<evidence type="ECO:0000256" key="9">
    <source>
        <dbReference type="RuleBase" id="RU004504"/>
    </source>
</evidence>
<evidence type="ECO:0000256" key="5">
    <source>
        <dbReference type="ARBA" id="ARBA00022898"/>
    </source>
</evidence>
<dbReference type="Pfam" id="PF00266">
    <property type="entry name" value="Aminotran_5"/>
    <property type="match status" value="1"/>
</dbReference>
<dbReference type="InterPro" id="IPR015424">
    <property type="entry name" value="PyrdxlP-dep_Trfase"/>
</dbReference>
<evidence type="ECO:0000313" key="11">
    <source>
        <dbReference type="EMBL" id="HHQ16877.1"/>
    </source>
</evidence>
<sequence>MEFLNKKYLFTPGPVPVAEEVLLSMAQPIIHHRLPEFSEILKEIREDLKYLFQTKKEVYFFTSSGTGAMESAIVNLFSPQDKVIVVVGGKFGQRWLELSQTYNLEPIVIEVSWGKAVRPEEVEKILKTNKDIRGVLIQACETSTGVKHPIKEIAEIVRNTSAVIVVDAISALGVYDLPMDKWGLDVVITGSQKALSLPPGLSFIAFSDKAQDLVKKSKLPKYYFDLQKERKAYEKNTTAFTPAVSLLIGLRKMLKRIKEIGLERLFKHYQTLSLACRKAILALDLEIFPEIPSESLTVIKAPDGLNTGELLKFLRNKLGVVFAGGQDHLKGKILRITHMGNQSPFDLLIALSALEIGLNLFGYKVPFGKGIKSAEEVLLNYIKDEYLKTVPKVMTISGKYKK</sequence>
<dbReference type="FunFam" id="3.40.640.10:FF:000027">
    <property type="entry name" value="Serine--pyruvate aminotransferase, mitochondrial"/>
    <property type="match status" value="1"/>
</dbReference>
<evidence type="ECO:0000256" key="8">
    <source>
        <dbReference type="RuleBase" id="RU004075"/>
    </source>
</evidence>
<proteinExistence type="inferred from homology"/>
<dbReference type="InterPro" id="IPR000192">
    <property type="entry name" value="Aminotrans_V_dom"/>
</dbReference>
<evidence type="ECO:0000256" key="3">
    <source>
        <dbReference type="ARBA" id="ARBA00022576"/>
    </source>
</evidence>
<dbReference type="SUPFAM" id="SSF53383">
    <property type="entry name" value="PLP-dependent transferases"/>
    <property type="match status" value="1"/>
</dbReference>
<dbReference type="InterPro" id="IPR020578">
    <property type="entry name" value="Aminotrans_V_PyrdxlP_BS"/>
</dbReference>
<feature type="domain" description="Aminotransferase class V" evidence="10">
    <location>
        <begin position="30"/>
        <end position="325"/>
    </location>
</feature>
<accession>A0A7V5XI97</accession>
<dbReference type="Gene3D" id="3.90.1150.10">
    <property type="entry name" value="Aspartate Aminotransferase, domain 1"/>
    <property type="match status" value="1"/>
</dbReference>
<evidence type="ECO:0000256" key="7">
    <source>
        <dbReference type="PIRSR" id="PIRSR000524-50"/>
    </source>
</evidence>
<dbReference type="InterPro" id="IPR015422">
    <property type="entry name" value="PyrdxlP-dep_Trfase_small"/>
</dbReference>
<dbReference type="InterPro" id="IPR015421">
    <property type="entry name" value="PyrdxlP-dep_Trfase_major"/>
</dbReference>
<evidence type="ECO:0000256" key="6">
    <source>
        <dbReference type="PIRSR" id="PIRSR000524-1"/>
    </source>
</evidence>
<evidence type="ECO:0000256" key="1">
    <source>
        <dbReference type="ARBA" id="ARBA00001933"/>
    </source>
</evidence>
<protein>
    <submittedName>
        <fullName evidence="11">Alanine--glyoxylate aminotransferase family protein</fullName>
    </submittedName>
</protein>
<feature type="binding site" evidence="6">
    <location>
        <position position="335"/>
    </location>
    <ligand>
        <name>substrate</name>
    </ligand>
</feature>
<dbReference type="PROSITE" id="PS00595">
    <property type="entry name" value="AA_TRANSFER_CLASS_5"/>
    <property type="match status" value="1"/>
</dbReference>
<dbReference type="GO" id="GO:0019265">
    <property type="term" value="P:glycine biosynthetic process, by transamination of glyoxylate"/>
    <property type="evidence" value="ECO:0007669"/>
    <property type="project" value="TreeGrafter"/>
</dbReference>
<dbReference type="Gene3D" id="3.40.640.10">
    <property type="entry name" value="Type I PLP-dependent aspartate aminotransferase-like (Major domain)"/>
    <property type="match status" value="1"/>
</dbReference>
<keyword evidence="5 7" id="KW-0663">Pyridoxal phosphate</keyword>
<keyword evidence="3 11" id="KW-0032">Aminotransferase</keyword>
<comment type="similarity">
    <text evidence="2 8">Belongs to the class-V pyridoxal-phosphate-dependent aminotransferase family.</text>
</comment>
<evidence type="ECO:0000259" key="10">
    <source>
        <dbReference type="Pfam" id="PF00266"/>
    </source>
</evidence>
<comment type="caution">
    <text evidence="11">The sequence shown here is derived from an EMBL/GenBank/DDBJ whole genome shotgun (WGS) entry which is preliminary data.</text>
</comment>
<dbReference type="GO" id="GO:0004760">
    <property type="term" value="F:L-serine-pyruvate transaminase activity"/>
    <property type="evidence" value="ECO:0007669"/>
    <property type="project" value="TreeGrafter"/>
</dbReference>
<evidence type="ECO:0000256" key="4">
    <source>
        <dbReference type="ARBA" id="ARBA00022679"/>
    </source>
</evidence>
<dbReference type="InterPro" id="IPR024169">
    <property type="entry name" value="SP_NH2Trfase/AEP_transaminase"/>
</dbReference>
<dbReference type="AlphaFoldDB" id="A0A7V5XI97"/>
<dbReference type="PANTHER" id="PTHR21152:SF40">
    <property type="entry name" value="ALANINE--GLYOXYLATE AMINOTRANSFERASE"/>
    <property type="match status" value="1"/>
</dbReference>
<organism evidence="11">
    <name type="scientific">Thermodesulfobacterium geofontis</name>
    <dbReference type="NCBI Taxonomy" id="1295609"/>
    <lineage>
        <taxon>Bacteria</taxon>
        <taxon>Pseudomonadati</taxon>
        <taxon>Thermodesulfobacteriota</taxon>
        <taxon>Thermodesulfobacteria</taxon>
        <taxon>Thermodesulfobacteriales</taxon>
        <taxon>Thermodesulfobacteriaceae</taxon>
        <taxon>Thermodesulfobacterium</taxon>
    </lineage>
</organism>
<gene>
    <name evidence="11" type="ORF">ENM15_08730</name>
</gene>
<feature type="modified residue" description="N6-(pyridoxal phosphate)lysine" evidence="7">
    <location>
        <position position="193"/>
    </location>
</feature>
<dbReference type="EMBL" id="DRWR01000141">
    <property type="protein sequence ID" value="HHQ16877.1"/>
    <property type="molecule type" value="Genomic_DNA"/>
</dbReference>
<dbReference type="PANTHER" id="PTHR21152">
    <property type="entry name" value="AMINOTRANSFERASE CLASS V"/>
    <property type="match status" value="1"/>
</dbReference>
<name>A0A7V5XI97_9BACT</name>
<dbReference type="GO" id="GO:0008453">
    <property type="term" value="F:alanine-glyoxylate transaminase activity"/>
    <property type="evidence" value="ECO:0007669"/>
    <property type="project" value="TreeGrafter"/>
</dbReference>
<reference evidence="11" key="1">
    <citation type="journal article" date="2020" name="mSystems">
        <title>Genome- and Community-Level Interaction Insights into Carbon Utilization and Element Cycling Functions of Hydrothermarchaeota in Hydrothermal Sediment.</title>
        <authorList>
            <person name="Zhou Z."/>
            <person name="Liu Y."/>
            <person name="Xu W."/>
            <person name="Pan J."/>
            <person name="Luo Z.H."/>
            <person name="Li M."/>
        </authorList>
    </citation>
    <scope>NUCLEOTIDE SEQUENCE [LARGE SCALE GENOMIC DNA]</scope>
    <source>
        <strain evidence="11">SpSt-106</strain>
    </source>
</reference>
<comment type="cofactor">
    <cofactor evidence="1 7 9">
        <name>pyridoxal 5'-phosphate</name>
        <dbReference type="ChEBI" id="CHEBI:597326"/>
    </cofactor>
</comment>
<dbReference type="PIRSF" id="PIRSF000524">
    <property type="entry name" value="SPT"/>
    <property type="match status" value="1"/>
</dbReference>